<evidence type="ECO:0000256" key="2">
    <source>
        <dbReference type="ARBA" id="ARBA00022977"/>
    </source>
</evidence>
<dbReference type="EMBL" id="JASTZU010000018">
    <property type="protein sequence ID" value="MDL4839619.1"/>
    <property type="molecule type" value="Genomic_DNA"/>
</dbReference>
<evidence type="ECO:0000313" key="5">
    <source>
        <dbReference type="Proteomes" id="UP001235343"/>
    </source>
</evidence>
<dbReference type="CDD" id="cd00564">
    <property type="entry name" value="TMP_TenI"/>
    <property type="match status" value="1"/>
</dbReference>
<organism evidence="4 5">
    <name type="scientific">Aquibacillus rhizosphaerae</name>
    <dbReference type="NCBI Taxonomy" id="3051431"/>
    <lineage>
        <taxon>Bacteria</taxon>
        <taxon>Bacillati</taxon>
        <taxon>Bacillota</taxon>
        <taxon>Bacilli</taxon>
        <taxon>Bacillales</taxon>
        <taxon>Bacillaceae</taxon>
        <taxon>Aquibacillus</taxon>
    </lineage>
</organism>
<dbReference type="RefSeq" id="WP_285930539.1">
    <property type="nucleotide sequence ID" value="NZ_JASTZU010000018.1"/>
</dbReference>
<dbReference type="Pfam" id="PF02581">
    <property type="entry name" value="TMP-TENI"/>
    <property type="match status" value="1"/>
</dbReference>
<reference evidence="4 5" key="1">
    <citation type="submission" date="2023-06" db="EMBL/GenBank/DDBJ databases">
        <title>Aquibacillus rhizosphaerae LR5S19.</title>
        <authorList>
            <person name="Sun J.-Q."/>
        </authorList>
    </citation>
    <scope>NUCLEOTIDE SEQUENCE [LARGE SCALE GENOMIC DNA]</scope>
    <source>
        <strain evidence="4 5">LR5S19</strain>
    </source>
</reference>
<name>A0ABT7L190_9BACI</name>
<protein>
    <submittedName>
        <fullName evidence="4">Thiazole tautomerase TenI</fullName>
    </submittedName>
</protein>
<sequence>MRNQLHIISTGKQSIEEFVGIISVIHPYVDFIHLREKSRSAREIIEIVNCLKIKGVEKSKIIINDRADIAFLKKCYGVHVGFHSFTASEIKSSFVGMKVGCSVHSLPEAMKAEKENADYVIYGHIFDTKSKPSMKPRGLNNLVYIVKSTNIPVIAIGGIKPNDVKAVLDCGADGVAIMSGVLEAPNPLKKVKEYRKQLSS</sequence>
<dbReference type="SUPFAM" id="SSF51391">
    <property type="entry name" value="Thiamin phosphate synthase"/>
    <property type="match status" value="1"/>
</dbReference>
<keyword evidence="2" id="KW-0784">Thiamine biosynthesis</keyword>
<dbReference type="Proteomes" id="UP001235343">
    <property type="component" value="Unassembled WGS sequence"/>
</dbReference>
<gene>
    <name evidence="4" type="primary">tenI</name>
    <name evidence="4" type="ORF">QQS35_03990</name>
</gene>
<comment type="pathway">
    <text evidence="1">Cofactor biosynthesis; thiamine diphosphate biosynthesis.</text>
</comment>
<comment type="caution">
    <text evidence="4">The sequence shown here is derived from an EMBL/GenBank/DDBJ whole genome shotgun (WGS) entry which is preliminary data.</text>
</comment>
<evidence type="ECO:0000313" key="4">
    <source>
        <dbReference type="EMBL" id="MDL4839619.1"/>
    </source>
</evidence>
<dbReference type="InterPro" id="IPR022998">
    <property type="entry name" value="ThiamineP_synth_TenI"/>
</dbReference>
<keyword evidence="5" id="KW-1185">Reference proteome</keyword>
<dbReference type="InterPro" id="IPR036206">
    <property type="entry name" value="ThiamineP_synth_sf"/>
</dbReference>
<accession>A0ABT7L190</accession>
<dbReference type="PANTHER" id="PTHR20857">
    <property type="entry name" value="THIAMINE-PHOSPHATE PYROPHOSPHORYLASE"/>
    <property type="match status" value="1"/>
</dbReference>
<proteinExistence type="predicted"/>
<dbReference type="InterPro" id="IPR013785">
    <property type="entry name" value="Aldolase_TIM"/>
</dbReference>
<dbReference type="Gene3D" id="3.20.20.70">
    <property type="entry name" value="Aldolase class I"/>
    <property type="match status" value="1"/>
</dbReference>
<evidence type="ECO:0000256" key="1">
    <source>
        <dbReference type="ARBA" id="ARBA00004948"/>
    </source>
</evidence>
<dbReference type="NCBIfam" id="NF005819">
    <property type="entry name" value="PRK07695.1"/>
    <property type="match status" value="1"/>
</dbReference>
<evidence type="ECO:0000259" key="3">
    <source>
        <dbReference type="Pfam" id="PF02581"/>
    </source>
</evidence>
<dbReference type="PANTHER" id="PTHR20857:SF22">
    <property type="entry name" value="THIAZOLE TAUTOMERASE"/>
    <property type="match status" value="1"/>
</dbReference>
<feature type="domain" description="Thiamine phosphate synthase/TenI" evidence="3">
    <location>
        <begin position="24"/>
        <end position="181"/>
    </location>
</feature>